<protein>
    <submittedName>
        <fullName evidence="4">Serine hydrolase</fullName>
    </submittedName>
</protein>
<dbReference type="InterPro" id="IPR001466">
    <property type="entry name" value="Beta-lactam-related"/>
</dbReference>
<dbReference type="EMBL" id="JANGAC010000014">
    <property type="protein sequence ID" value="MCQ4924607.1"/>
    <property type="molecule type" value="Genomic_DNA"/>
</dbReference>
<organism evidence="4 5">
    <name type="scientific">Tissierella carlieri</name>
    <dbReference type="NCBI Taxonomy" id="689904"/>
    <lineage>
        <taxon>Bacteria</taxon>
        <taxon>Bacillati</taxon>
        <taxon>Bacillota</taxon>
        <taxon>Tissierellia</taxon>
        <taxon>Tissierellales</taxon>
        <taxon>Tissierellaceae</taxon>
        <taxon>Tissierella</taxon>
    </lineage>
</organism>
<keyword evidence="5" id="KW-1185">Reference proteome</keyword>
<dbReference type="InterPro" id="IPR021860">
    <property type="entry name" value="Peptidase_S12_Pab87-rel_C"/>
</dbReference>
<accession>A0ABT1SE06</accession>
<feature type="domain" description="Copper amine oxidase-like N-terminal" evidence="2">
    <location>
        <begin position="34"/>
        <end position="140"/>
    </location>
</feature>
<dbReference type="PANTHER" id="PTHR46825">
    <property type="entry name" value="D-ALANYL-D-ALANINE-CARBOXYPEPTIDASE/ENDOPEPTIDASE AMPH"/>
    <property type="match status" value="1"/>
</dbReference>
<dbReference type="RefSeq" id="WP_256312317.1">
    <property type="nucleotide sequence ID" value="NZ_JANGAC010000014.1"/>
</dbReference>
<evidence type="ECO:0000259" key="1">
    <source>
        <dbReference type="Pfam" id="PF00144"/>
    </source>
</evidence>
<dbReference type="GO" id="GO:0016787">
    <property type="term" value="F:hydrolase activity"/>
    <property type="evidence" value="ECO:0007669"/>
    <property type="project" value="UniProtKB-KW"/>
</dbReference>
<dbReference type="InterPro" id="IPR012338">
    <property type="entry name" value="Beta-lactam/transpept-like"/>
</dbReference>
<evidence type="ECO:0000259" key="2">
    <source>
        <dbReference type="Pfam" id="PF07833"/>
    </source>
</evidence>
<dbReference type="Pfam" id="PF11954">
    <property type="entry name" value="DUF3471"/>
    <property type="match status" value="1"/>
</dbReference>
<dbReference type="PANTHER" id="PTHR46825:SF9">
    <property type="entry name" value="BETA-LACTAMASE-RELATED DOMAIN-CONTAINING PROTEIN"/>
    <property type="match status" value="1"/>
</dbReference>
<dbReference type="SUPFAM" id="SSF56601">
    <property type="entry name" value="beta-lactamase/transpeptidase-like"/>
    <property type="match status" value="1"/>
</dbReference>
<dbReference type="Pfam" id="PF07833">
    <property type="entry name" value="Cu_amine_oxidN1"/>
    <property type="match status" value="1"/>
</dbReference>
<keyword evidence="4" id="KW-0378">Hydrolase</keyword>
<feature type="domain" description="Peptidase S12 Pab87-related C-terminal" evidence="3">
    <location>
        <begin position="499"/>
        <end position="573"/>
    </location>
</feature>
<sequence>MSRRLISLILSFILILGIPFNALSEAGSKIQIILDEEVVELENNAFLNQDGKLMYPLRDLAEKLGYSITWNGNQNITFSNENSNIQVNIGKSIIVLDQKEIDLETNIIAVNGKTFVPLSFLSDALDLVVGWDTKTQSLRINQIKKNNEDYFQSYVGVNNELNNYMELLHKYENFNGSILIAKKGDVILDKGYGFADIDQNIKNKTQTRFAIGSVTKQFTAMAIMQLDEKQMLNIEDKILKYLPDFPNGDGITIHNLLTHTSGLVNYTELPEFYALESEDPKVEDVLNLIKDKPLEFEPGTQFKYCNTGYALLSEIIEKVSGVTFEEYLHENIFRPLNMKDTGVCYGKNKEIHHATAYSGHLDLIPVDDEILLSQAYGAGNMYSTVEDLYRWDRALDTEQLVKKESLDRIFKGYIDMQGMGDYGYGWLIRDTELGKEIFHTGGTLGFSANIARYIDEDLTVIVLTNKSGYDTMSLAYTLASITLGKEYTTPEPIKEIEIKDKALYDNYVGEYVIFPGFTITITAEEGKIYAMVTGQDKYEIFPESEESYFYKIVKAKITFVKGEDGKVTSLILDQNGQNLTGIKMK</sequence>
<name>A0ABT1SE06_9FIRM</name>
<dbReference type="Gene3D" id="3.40.710.10">
    <property type="entry name" value="DD-peptidase/beta-lactamase superfamily"/>
    <property type="match status" value="1"/>
</dbReference>
<dbReference type="InterPro" id="IPR050491">
    <property type="entry name" value="AmpC-like"/>
</dbReference>
<dbReference type="Gene3D" id="3.30.457.10">
    <property type="entry name" value="Copper amine oxidase-like, N-terminal domain"/>
    <property type="match status" value="1"/>
</dbReference>
<dbReference type="SUPFAM" id="SSF55383">
    <property type="entry name" value="Copper amine oxidase, domain N"/>
    <property type="match status" value="1"/>
</dbReference>
<comment type="caution">
    <text evidence="4">The sequence shown here is derived from an EMBL/GenBank/DDBJ whole genome shotgun (WGS) entry which is preliminary data.</text>
</comment>
<proteinExistence type="predicted"/>
<evidence type="ECO:0000313" key="4">
    <source>
        <dbReference type="EMBL" id="MCQ4924607.1"/>
    </source>
</evidence>
<dbReference type="InterPro" id="IPR036582">
    <property type="entry name" value="Mao_N_sf"/>
</dbReference>
<dbReference type="InterPro" id="IPR012854">
    <property type="entry name" value="Cu_amine_oxidase-like_N"/>
</dbReference>
<evidence type="ECO:0000259" key="3">
    <source>
        <dbReference type="Pfam" id="PF11954"/>
    </source>
</evidence>
<dbReference type="Pfam" id="PF00144">
    <property type="entry name" value="Beta-lactamase"/>
    <property type="match status" value="1"/>
</dbReference>
<evidence type="ECO:0000313" key="5">
    <source>
        <dbReference type="Proteomes" id="UP001524478"/>
    </source>
</evidence>
<dbReference type="Proteomes" id="UP001524478">
    <property type="component" value="Unassembled WGS sequence"/>
</dbReference>
<reference evidence="4 5" key="1">
    <citation type="submission" date="2022-06" db="EMBL/GenBank/DDBJ databases">
        <title>Isolation of gut microbiota from human fecal samples.</title>
        <authorList>
            <person name="Pamer E.G."/>
            <person name="Barat B."/>
            <person name="Waligurski E."/>
            <person name="Medina S."/>
            <person name="Paddock L."/>
            <person name="Mostad J."/>
        </authorList>
    </citation>
    <scope>NUCLEOTIDE SEQUENCE [LARGE SCALE GENOMIC DNA]</scope>
    <source>
        <strain evidence="4 5">DFI.7.95</strain>
    </source>
</reference>
<feature type="domain" description="Beta-lactamase-related" evidence="1">
    <location>
        <begin position="176"/>
        <end position="469"/>
    </location>
</feature>
<gene>
    <name evidence="4" type="ORF">NE686_16005</name>
</gene>